<reference evidence="3 4" key="1">
    <citation type="submission" date="2012-08" db="EMBL/GenBank/DDBJ databases">
        <title>Whole genome shotgun sequence of Kineosphaera limosa NBRC 100340.</title>
        <authorList>
            <person name="Yoshida I."/>
            <person name="Isaki S."/>
            <person name="Hosoyama A."/>
            <person name="Tsuchikane K."/>
            <person name="Katsumata H."/>
            <person name="Ando Y."/>
            <person name="Ohji S."/>
            <person name="Hamada M."/>
            <person name="Tamura T."/>
            <person name="Yamazoe A."/>
            <person name="Yamazaki S."/>
            <person name="Fujita N."/>
        </authorList>
    </citation>
    <scope>NUCLEOTIDE SEQUENCE [LARGE SCALE GENOMIC DNA]</scope>
    <source>
        <strain evidence="3 4">NBRC 100340</strain>
    </source>
</reference>
<dbReference type="STRING" id="1184609.KILIM_026_00840"/>
<keyword evidence="4" id="KW-1185">Reference proteome</keyword>
<dbReference type="Gene3D" id="3.30.70.100">
    <property type="match status" value="1"/>
</dbReference>
<dbReference type="CDD" id="cd00371">
    <property type="entry name" value="HMA"/>
    <property type="match status" value="1"/>
</dbReference>
<protein>
    <recommendedName>
        <fullName evidence="2">HMA domain-containing protein</fullName>
    </recommendedName>
</protein>
<feature type="compositionally biased region" description="Polar residues" evidence="1">
    <location>
        <begin position="1"/>
        <end position="12"/>
    </location>
</feature>
<dbReference type="RefSeq" id="WP_006592345.1">
    <property type="nucleotide sequence ID" value="NZ_BAHD01000026.1"/>
</dbReference>
<comment type="caution">
    <text evidence="3">The sequence shown here is derived from an EMBL/GenBank/DDBJ whole genome shotgun (WGS) entry which is preliminary data.</text>
</comment>
<sequence>MTSDRLSASPTNLGRVASSDVAQPKPSRRTRDPGTLRTWLLDVRGMHCERCNARVSETLLRLNGVTKAVVETARRRSTPVLVVGQHPLTRVEVTSAIESVGFSCRPLRSENR</sequence>
<evidence type="ECO:0000313" key="3">
    <source>
        <dbReference type="EMBL" id="GAB95813.1"/>
    </source>
</evidence>
<proteinExistence type="predicted"/>
<organism evidence="3 4">
    <name type="scientific">Kineosphaera limosa NBRC 100340</name>
    <dbReference type="NCBI Taxonomy" id="1184609"/>
    <lineage>
        <taxon>Bacteria</taxon>
        <taxon>Bacillati</taxon>
        <taxon>Actinomycetota</taxon>
        <taxon>Actinomycetes</taxon>
        <taxon>Micrococcales</taxon>
        <taxon>Dermatophilaceae</taxon>
        <taxon>Kineosphaera</taxon>
    </lineage>
</organism>
<dbReference type="OrthoDB" id="9813965at2"/>
<dbReference type="PROSITE" id="PS50846">
    <property type="entry name" value="HMA_2"/>
    <property type="match status" value="1"/>
</dbReference>
<evidence type="ECO:0000313" key="4">
    <source>
        <dbReference type="Proteomes" id="UP000008366"/>
    </source>
</evidence>
<dbReference type="Pfam" id="PF00403">
    <property type="entry name" value="HMA"/>
    <property type="match status" value="1"/>
</dbReference>
<dbReference type="InterPro" id="IPR006121">
    <property type="entry name" value="HMA_dom"/>
</dbReference>
<accession>K6VHY3</accession>
<dbReference type="Proteomes" id="UP000008366">
    <property type="component" value="Unassembled WGS sequence"/>
</dbReference>
<dbReference type="AlphaFoldDB" id="K6VHY3"/>
<feature type="region of interest" description="Disordered" evidence="1">
    <location>
        <begin position="1"/>
        <end position="33"/>
    </location>
</feature>
<dbReference type="EMBL" id="BAHD01000026">
    <property type="protein sequence ID" value="GAB95813.1"/>
    <property type="molecule type" value="Genomic_DNA"/>
</dbReference>
<name>K6VHY3_9MICO</name>
<dbReference type="InterPro" id="IPR036163">
    <property type="entry name" value="HMA_dom_sf"/>
</dbReference>
<evidence type="ECO:0000256" key="1">
    <source>
        <dbReference type="SAM" id="MobiDB-lite"/>
    </source>
</evidence>
<dbReference type="GO" id="GO:0046872">
    <property type="term" value="F:metal ion binding"/>
    <property type="evidence" value="ECO:0007669"/>
    <property type="project" value="InterPro"/>
</dbReference>
<gene>
    <name evidence="3" type="ORF">KILIM_026_00840</name>
</gene>
<dbReference type="SUPFAM" id="SSF55008">
    <property type="entry name" value="HMA, heavy metal-associated domain"/>
    <property type="match status" value="1"/>
</dbReference>
<evidence type="ECO:0000259" key="2">
    <source>
        <dbReference type="PROSITE" id="PS50846"/>
    </source>
</evidence>
<feature type="domain" description="HMA" evidence="2">
    <location>
        <begin position="37"/>
        <end position="105"/>
    </location>
</feature>